<dbReference type="Proteomes" id="UP000054466">
    <property type="component" value="Unassembled WGS sequence"/>
</dbReference>
<evidence type="ECO:0000313" key="1">
    <source>
        <dbReference type="EMBL" id="KIW24997.1"/>
    </source>
</evidence>
<dbReference type="GeneID" id="27349867"/>
<accession>A0A0D2AJF5</accession>
<keyword evidence="2" id="KW-1185">Reference proteome</keyword>
<dbReference type="EMBL" id="KN847045">
    <property type="protein sequence ID" value="KIW24997.1"/>
    <property type="molecule type" value="Genomic_DNA"/>
</dbReference>
<sequence>MNPETLDTKAKVKVTSDFLVRKQLRPEKGFDIPTLNANYDQWLSQEIERFEKWEIVNLKAQGVIYNLCANHVKPLIVYKKTTILVNSYLSKQFATLEEYVNKLRANRSGFEALGHNFNDDFWVSIFLNGLGEDYELVVSQILDTEKGKIVFDEAVQKVFQYDLRKAA</sequence>
<dbReference type="VEuPathDB" id="FungiDB:PV07_10673"/>
<reference evidence="1 2" key="1">
    <citation type="submission" date="2015-01" db="EMBL/GenBank/DDBJ databases">
        <title>The Genome Sequence of Cladophialophora immunda CBS83496.</title>
        <authorList>
            <consortium name="The Broad Institute Genomics Platform"/>
            <person name="Cuomo C."/>
            <person name="de Hoog S."/>
            <person name="Gorbushina A."/>
            <person name="Stielow B."/>
            <person name="Teixiera M."/>
            <person name="Abouelleil A."/>
            <person name="Chapman S.B."/>
            <person name="Priest M."/>
            <person name="Young S.K."/>
            <person name="Wortman J."/>
            <person name="Nusbaum C."/>
            <person name="Birren B."/>
        </authorList>
    </citation>
    <scope>NUCLEOTIDE SEQUENCE [LARGE SCALE GENOMIC DNA]</scope>
    <source>
        <strain evidence="1 2">CBS 83496</strain>
    </source>
</reference>
<dbReference type="AlphaFoldDB" id="A0A0D2AJF5"/>
<evidence type="ECO:0000313" key="2">
    <source>
        <dbReference type="Proteomes" id="UP000054466"/>
    </source>
</evidence>
<name>A0A0D2AJF5_9EURO</name>
<proteinExistence type="predicted"/>
<gene>
    <name evidence="1" type="ORF">PV07_10673</name>
</gene>
<organism evidence="1 2">
    <name type="scientific">Cladophialophora immunda</name>
    <dbReference type="NCBI Taxonomy" id="569365"/>
    <lineage>
        <taxon>Eukaryota</taxon>
        <taxon>Fungi</taxon>
        <taxon>Dikarya</taxon>
        <taxon>Ascomycota</taxon>
        <taxon>Pezizomycotina</taxon>
        <taxon>Eurotiomycetes</taxon>
        <taxon>Chaetothyriomycetidae</taxon>
        <taxon>Chaetothyriales</taxon>
        <taxon>Herpotrichiellaceae</taxon>
        <taxon>Cladophialophora</taxon>
    </lineage>
</organism>
<protein>
    <submittedName>
        <fullName evidence="1">Uncharacterized protein</fullName>
    </submittedName>
</protein>
<dbReference type="RefSeq" id="XP_016245213.1">
    <property type="nucleotide sequence ID" value="XM_016398022.1"/>
</dbReference>
<dbReference type="OrthoDB" id="7920740at2759"/>
<dbReference type="HOGENOM" id="CLU_101053_0_0_1"/>